<comment type="caution">
    <text evidence="1">The sequence shown here is derived from an EMBL/GenBank/DDBJ whole genome shotgun (WGS) entry which is preliminary data.</text>
</comment>
<organism evidence="1 2">
    <name type="scientific">Ameca splendens</name>
    <dbReference type="NCBI Taxonomy" id="208324"/>
    <lineage>
        <taxon>Eukaryota</taxon>
        <taxon>Metazoa</taxon>
        <taxon>Chordata</taxon>
        <taxon>Craniata</taxon>
        <taxon>Vertebrata</taxon>
        <taxon>Euteleostomi</taxon>
        <taxon>Actinopterygii</taxon>
        <taxon>Neopterygii</taxon>
        <taxon>Teleostei</taxon>
        <taxon>Neoteleostei</taxon>
        <taxon>Acanthomorphata</taxon>
        <taxon>Ovalentaria</taxon>
        <taxon>Atherinomorphae</taxon>
        <taxon>Cyprinodontiformes</taxon>
        <taxon>Goodeidae</taxon>
        <taxon>Ameca</taxon>
    </lineage>
</organism>
<accession>A0ABV0ZLT8</accession>
<dbReference type="Proteomes" id="UP001469553">
    <property type="component" value="Unassembled WGS sequence"/>
</dbReference>
<name>A0ABV0ZLT8_9TELE</name>
<evidence type="ECO:0000313" key="2">
    <source>
        <dbReference type="Proteomes" id="UP001469553"/>
    </source>
</evidence>
<protein>
    <submittedName>
        <fullName evidence="1">Uncharacterized protein</fullName>
    </submittedName>
</protein>
<sequence length="155" mass="17575">MHMEAQTVWSVQKRREKEFVCRTCCRSMHVMCFNECEMCGAAAGEEEKETGGGRRSSSSLQAVLYIINYVLLCVQRLEQEGLSSALYSDSSMFTTADEERREVKVEWRHRETIRRKPTSSKMTCGQQLPIRAKLPLTGRPSCTASMLARLCALSP</sequence>
<proteinExistence type="predicted"/>
<reference evidence="1 2" key="1">
    <citation type="submission" date="2021-06" db="EMBL/GenBank/DDBJ databases">
        <authorList>
            <person name="Palmer J.M."/>
        </authorList>
    </citation>
    <scope>NUCLEOTIDE SEQUENCE [LARGE SCALE GENOMIC DNA]</scope>
    <source>
        <strain evidence="1 2">AS_MEX2019</strain>
        <tissue evidence="1">Muscle</tissue>
    </source>
</reference>
<evidence type="ECO:0000313" key="1">
    <source>
        <dbReference type="EMBL" id="MEQ2306303.1"/>
    </source>
</evidence>
<gene>
    <name evidence="1" type="ORF">AMECASPLE_006676</name>
</gene>
<dbReference type="EMBL" id="JAHRIP010066158">
    <property type="protein sequence ID" value="MEQ2306303.1"/>
    <property type="molecule type" value="Genomic_DNA"/>
</dbReference>
<keyword evidence="2" id="KW-1185">Reference proteome</keyword>